<organism evidence="2 3">
    <name type="scientific">Adhaeribacter pallidiroseus</name>
    <dbReference type="NCBI Taxonomy" id="2072847"/>
    <lineage>
        <taxon>Bacteria</taxon>
        <taxon>Pseudomonadati</taxon>
        <taxon>Bacteroidota</taxon>
        <taxon>Cytophagia</taxon>
        <taxon>Cytophagales</taxon>
        <taxon>Hymenobacteraceae</taxon>
        <taxon>Adhaeribacter</taxon>
    </lineage>
</organism>
<protein>
    <recommendedName>
        <fullName evidence="4">DUF485 domain-containing protein</fullName>
    </recommendedName>
</protein>
<keyword evidence="1" id="KW-0472">Membrane</keyword>
<dbReference type="OrthoDB" id="9799991at2"/>
<dbReference type="Pfam" id="PF04341">
    <property type="entry name" value="DUF485"/>
    <property type="match status" value="1"/>
</dbReference>
<comment type="caution">
    <text evidence="2">The sequence shown here is derived from an EMBL/GenBank/DDBJ whole genome shotgun (WGS) entry which is preliminary data.</text>
</comment>
<proteinExistence type="predicted"/>
<evidence type="ECO:0000256" key="1">
    <source>
        <dbReference type="SAM" id="Phobius"/>
    </source>
</evidence>
<dbReference type="GO" id="GO:0005886">
    <property type="term" value="C:plasma membrane"/>
    <property type="evidence" value="ECO:0007669"/>
    <property type="project" value="TreeGrafter"/>
</dbReference>
<dbReference type="Proteomes" id="UP000253919">
    <property type="component" value="Unassembled WGS sequence"/>
</dbReference>
<evidence type="ECO:0000313" key="3">
    <source>
        <dbReference type="Proteomes" id="UP000253919"/>
    </source>
</evidence>
<dbReference type="AlphaFoldDB" id="A0A369QJY0"/>
<dbReference type="PANTHER" id="PTHR38598:SF1">
    <property type="entry name" value="INNER MEMBRANE PROTEIN YJCH"/>
    <property type="match status" value="1"/>
</dbReference>
<feature type="transmembrane region" description="Helical" evidence="1">
    <location>
        <begin position="25"/>
        <end position="48"/>
    </location>
</feature>
<name>A0A369QJY0_9BACT</name>
<keyword evidence="1" id="KW-0812">Transmembrane</keyword>
<accession>A0A369QJY0</accession>
<evidence type="ECO:0000313" key="2">
    <source>
        <dbReference type="EMBL" id="RDC63547.1"/>
    </source>
</evidence>
<dbReference type="InterPro" id="IPR007436">
    <property type="entry name" value="DUF485"/>
</dbReference>
<dbReference type="PANTHER" id="PTHR38598">
    <property type="entry name" value="INNER MEMBRANE PROTEIN YJCH"/>
    <property type="match status" value="1"/>
</dbReference>
<reference evidence="2 3" key="1">
    <citation type="submission" date="2018-04" db="EMBL/GenBank/DDBJ databases">
        <title>Adhaeribacter sp. HMF7616 genome sequencing and assembly.</title>
        <authorList>
            <person name="Kang H."/>
            <person name="Kang J."/>
            <person name="Cha I."/>
            <person name="Kim H."/>
            <person name="Joh K."/>
        </authorList>
    </citation>
    <scope>NUCLEOTIDE SEQUENCE [LARGE SCALE GENOMIC DNA]</scope>
    <source>
        <strain evidence="2 3">HMF7616</strain>
    </source>
</reference>
<evidence type="ECO:0008006" key="4">
    <source>
        <dbReference type="Google" id="ProtNLM"/>
    </source>
</evidence>
<gene>
    <name evidence="2" type="ORF">AHMF7616_02152</name>
</gene>
<dbReference type="InterPro" id="IPR052959">
    <property type="entry name" value="Inner_membrane_assoc"/>
</dbReference>
<sequence>MPPTHTHATAVIESPEFKRLVKKRWSVSIILTVTILVIYIGFLLVVAFDKNLLAVKLGNFIPWALPVGFAIIVAAWLLTGIYVYWANNSYDPEVQALKNKINAN</sequence>
<dbReference type="EMBL" id="QASA01000001">
    <property type="protein sequence ID" value="RDC63547.1"/>
    <property type="molecule type" value="Genomic_DNA"/>
</dbReference>
<keyword evidence="3" id="KW-1185">Reference proteome</keyword>
<dbReference type="RefSeq" id="WP_115372827.1">
    <property type="nucleotide sequence ID" value="NZ_QASA01000001.1"/>
</dbReference>
<feature type="transmembrane region" description="Helical" evidence="1">
    <location>
        <begin position="60"/>
        <end position="85"/>
    </location>
</feature>
<keyword evidence="1" id="KW-1133">Transmembrane helix</keyword>